<dbReference type="Pfam" id="PF02023">
    <property type="entry name" value="SCAN"/>
    <property type="match status" value="1"/>
</dbReference>
<keyword evidence="1" id="KW-0479">Metal-binding</keyword>
<feature type="domain" description="CCHC-type" evidence="3">
    <location>
        <begin position="515"/>
        <end position="530"/>
    </location>
</feature>
<dbReference type="GeneTree" id="ENSGT00940000159113"/>
<reference evidence="5 6" key="1">
    <citation type="journal article" date="2019" name="Proc. Natl. Acad. Sci. U.S.A.">
        <title>Regulatory changes in pterin and carotenoid genes underlie balanced color polymorphisms in the wall lizard.</title>
        <authorList>
            <person name="Andrade P."/>
            <person name="Pinho C."/>
            <person name="Perez I de Lanuza G."/>
            <person name="Afonso S."/>
            <person name="Brejcha J."/>
            <person name="Rubin C.J."/>
            <person name="Wallerman O."/>
            <person name="Pereira P."/>
            <person name="Sabatino S.J."/>
            <person name="Bellati A."/>
            <person name="Pellitteri-Rosa D."/>
            <person name="Bosakova Z."/>
            <person name="Bunikis I."/>
            <person name="Carretero M.A."/>
            <person name="Feiner N."/>
            <person name="Marsik P."/>
            <person name="Pauperio F."/>
            <person name="Salvi D."/>
            <person name="Soler L."/>
            <person name="While G.M."/>
            <person name="Uller T."/>
            <person name="Font E."/>
            <person name="Andersson L."/>
            <person name="Carneiro M."/>
        </authorList>
    </citation>
    <scope>NUCLEOTIDE SEQUENCE</scope>
</reference>
<dbReference type="GO" id="GO:0008270">
    <property type="term" value="F:zinc ion binding"/>
    <property type="evidence" value="ECO:0007669"/>
    <property type="project" value="UniProtKB-KW"/>
</dbReference>
<dbReference type="Proteomes" id="UP000472272">
    <property type="component" value="Chromosome 9"/>
</dbReference>
<dbReference type="InterPro" id="IPR036875">
    <property type="entry name" value="Znf_CCHC_sf"/>
</dbReference>
<dbReference type="AlphaFoldDB" id="A0A670IRW8"/>
<evidence type="ECO:0000256" key="1">
    <source>
        <dbReference type="PROSITE-ProRule" id="PRU00047"/>
    </source>
</evidence>
<dbReference type="InterPro" id="IPR003309">
    <property type="entry name" value="SCAN_dom"/>
</dbReference>
<dbReference type="PROSITE" id="PS50158">
    <property type="entry name" value="ZF_CCHC"/>
    <property type="match status" value="1"/>
</dbReference>
<organism evidence="5 6">
    <name type="scientific">Podarcis muralis</name>
    <name type="common">Wall lizard</name>
    <name type="synonym">Lacerta muralis</name>
    <dbReference type="NCBI Taxonomy" id="64176"/>
    <lineage>
        <taxon>Eukaryota</taxon>
        <taxon>Metazoa</taxon>
        <taxon>Chordata</taxon>
        <taxon>Craniata</taxon>
        <taxon>Vertebrata</taxon>
        <taxon>Euteleostomi</taxon>
        <taxon>Lepidosauria</taxon>
        <taxon>Squamata</taxon>
        <taxon>Bifurcata</taxon>
        <taxon>Unidentata</taxon>
        <taxon>Episquamata</taxon>
        <taxon>Laterata</taxon>
        <taxon>Lacertibaenia</taxon>
        <taxon>Lacertidae</taxon>
        <taxon>Podarcis</taxon>
    </lineage>
</organism>
<dbReference type="PANTHER" id="PTHR46888:SF1">
    <property type="entry name" value="RIBONUCLEASE H"/>
    <property type="match status" value="1"/>
</dbReference>
<protein>
    <submittedName>
        <fullName evidence="5">Centromere protein U</fullName>
    </submittedName>
</protein>
<keyword evidence="1" id="KW-0862">Zinc</keyword>
<sequence length="797" mass="88234">MPKRKSRMDFRKKLGEPDVSGILKVLQTDQAEEPDELFGEPSQEPLHSTAVSAYEEEDQYSDGSTSSSSDSEPKKKDTRGSKCQHILKSRSEREVSEEEPVQENMMPIRSAECHKKQKEACSPQMETDYSEPREMEFSAGEAVERVPDPVQGGFRCREKFPRVGQSIITAPRTSRMAYEYQDLPRQMREASGEDGDLERPSRESRRPVGRCLPSPVRVYLPVRAWETRGVVRRYKEEVEPHPQPARGYAEEGLQRPGGQVPHYRYASRYDCSPEPRGAIPRQAPQRFPLSNFDLRLFPTYQPPTDIFSYLTLFEMTCRDMGVPLRMYMPILRSLICGELVELMARLPLSQANDYERFKRLVMQRPGFHAENYRRAFRKVDKCNPSDSISVYSSKMAQNFELWLLAEGVDTFEGIRQLLLKEQFMQQLPPEIASLVANQHPATLEQATQLAESFILKRSHLANRGQPGGNRPAASAPAGRSAPPAKEQSIATPMPTKDSSIAGGDRSKLAPSSGLCFHCKKPGHVKAACPQLNGKKPPAWTLTPAVRMIQRPAEDWEAEQQSSGARENMVPDGRRGAAPDAIIPKTAGTTSNTVTVGSVSTGAGPRVPHVNWANLKFTAPIEINGIAVNSFRDTGSDITSVSRDLVLPRQMQPDPLKISPYGIDEIFQPTAIVLVSYKGYTGNQLVIVHDPEVCKSPVLVGNDLGFKVHPQQISVNSLSIKVSPTQAQVMENWGTTPQGLRAEGSLVPDGMGGGLAPVATIPATTGTAKTAVSENPVGEEGWLNKYRHSLRSLVQLSV</sequence>
<dbReference type="PROSITE" id="PS50804">
    <property type="entry name" value="SCAN_BOX"/>
    <property type="match status" value="1"/>
</dbReference>
<reference evidence="5" key="3">
    <citation type="submission" date="2025-09" db="UniProtKB">
        <authorList>
            <consortium name="Ensembl"/>
        </authorList>
    </citation>
    <scope>IDENTIFICATION</scope>
</reference>
<feature type="region of interest" description="Disordered" evidence="2">
    <location>
        <begin position="1"/>
        <end position="146"/>
    </location>
</feature>
<dbReference type="SMART" id="SM00343">
    <property type="entry name" value="ZnF_C2HC"/>
    <property type="match status" value="1"/>
</dbReference>
<dbReference type="InterPro" id="IPR038269">
    <property type="entry name" value="SCAN_sf"/>
</dbReference>
<dbReference type="PANTHER" id="PTHR46888">
    <property type="entry name" value="ZINC KNUCKLE DOMAINCONTAINING PROTEIN-RELATED"/>
    <property type="match status" value="1"/>
</dbReference>
<feature type="compositionally biased region" description="Basic and acidic residues" evidence="2">
    <location>
        <begin position="130"/>
        <end position="146"/>
    </location>
</feature>
<evidence type="ECO:0000259" key="3">
    <source>
        <dbReference type="PROSITE" id="PS50158"/>
    </source>
</evidence>
<proteinExistence type="predicted"/>
<feature type="compositionally biased region" description="Basic and acidic residues" evidence="2">
    <location>
        <begin position="185"/>
        <end position="206"/>
    </location>
</feature>
<feature type="compositionally biased region" description="Low complexity" evidence="2">
    <location>
        <begin position="468"/>
        <end position="484"/>
    </location>
</feature>
<feature type="domain" description="SCAN box" evidence="4">
    <location>
        <begin position="404"/>
        <end position="458"/>
    </location>
</feature>
<gene>
    <name evidence="5" type="primary">CENPU</name>
</gene>
<keyword evidence="1" id="KW-0863">Zinc-finger</keyword>
<dbReference type="Gene3D" id="4.10.60.10">
    <property type="entry name" value="Zinc finger, CCHC-type"/>
    <property type="match status" value="1"/>
</dbReference>
<dbReference type="InterPro" id="IPR001878">
    <property type="entry name" value="Znf_CCHC"/>
</dbReference>
<evidence type="ECO:0000259" key="4">
    <source>
        <dbReference type="PROSITE" id="PS50804"/>
    </source>
</evidence>
<dbReference type="Gene3D" id="1.10.4020.10">
    <property type="entry name" value="DNA breaking-rejoining enzymes"/>
    <property type="match status" value="1"/>
</dbReference>
<reference evidence="5" key="2">
    <citation type="submission" date="2025-08" db="UniProtKB">
        <authorList>
            <consortium name="Ensembl"/>
        </authorList>
    </citation>
    <scope>IDENTIFICATION</scope>
</reference>
<accession>A0A670IRW8</accession>
<keyword evidence="6" id="KW-1185">Reference proteome</keyword>
<dbReference type="SUPFAM" id="SSF57756">
    <property type="entry name" value="Retrovirus zinc finger-like domains"/>
    <property type="match status" value="1"/>
</dbReference>
<dbReference type="RefSeq" id="XP_028600031.1">
    <property type="nucleotide sequence ID" value="XM_028744198.1"/>
</dbReference>
<evidence type="ECO:0000256" key="2">
    <source>
        <dbReference type="SAM" id="MobiDB-lite"/>
    </source>
</evidence>
<feature type="region of interest" description="Disordered" evidence="2">
    <location>
        <begin position="184"/>
        <end position="209"/>
    </location>
</feature>
<feature type="region of interest" description="Disordered" evidence="2">
    <location>
        <begin position="461"/>
        <end position="506"/>
    </location>
</feature>
<evidence type="ECO:0000313" key="5">
    <source>
        <dbReference type="Ensembl" id="ENSPMRP00000014486.1"/>
    </source>
</evidence>
<dbReference type="Ensembl" id="ENSPMRT00000015469.1">
    <property type="protein sequence ID" value="ENSPMRP00000014486.1"/>
    <property type="gene ID" value="ENSPMRG00000009652.1"/>
</dbReference>
<name>A0A670IRW8_PODMU</name>
<feature type="compositionally biased region" description="Basic and acidic residues" evidence="2">
    <location>
        <begin position="71"/>
        <end position="80"/>
    </location>
</feature>
<dbReference type="GO" id="GO:0003676">
    <property type="term" value="F:nucleic acid binding"/>
    <property type="evidence" value="ECO:0007669"/>
    <property type="project" value="InterPro"/>
</dbReference>
<feature type="compositionally biased region" description="Basic and acidic residues" evidence="2">
    <location>
        <begin position="7"/>
        <end position="16"/>
    </location>
</feature>
<dbReference type="GeneID" id="114604248"/>
<feature type="region of interest" description="Disordered" evidence="2">
    <location>
        <begin position="236"/>
        <end position="256"/>
    </location>
</feature>
<dbReference type="CTD" id="79682"/>
<evidence type="ECO:0000313" key="6">
    <source>
        <dbReference type="Proteomes" id="UP000472272"/>
    </source>
</evidence>
<feature type="compositionally biased region" description="Low complexity" evidence="2">
    <location>
        <begin position="61"/>
        <end position="70"/>
    </location>
</feature>
<dbReference type="SUPFAM" id="SSF47353">
    <property type="entry name" value="Retrovirus capsid dimerization domain-like"/>
    <property type="match status" value="1"/>
</dbReference>